<evidence type="ECO:0000313" key="3">
    <source>
        <dbReference type="Proteomes" id="UP001500767"/>
    </source>
</evidence>
<dbReference type="InterPro" id="IPR036388">
    <property type="entry name" value="WH-like_DNA-bd_sf"/>
</dbReference>
<accession>A0ABP6X848</accession>
<keyword evidence="3" id="KW-1185">Reference proteome</keyword>
<dbReference type="PANTHER" id="PTHR33164">
    <property type="entry name" value="TRANSCRIPTIONAL REGULATOR, MARR FAMILY"/>
    <property type="match status" value="1"/>
</dbReference>
<dbReference type="InterPro" id="IPR039422">
    <property type="entry name" value="MarR/SlyA-like"/>
</dbReference>
<evidence type="ECO:0000259" key="1">
    <source>
        <dbReference type="PROSITE" id="PS50995"/>
    </source>
</evidence>
<gene>
    <name evidence="2" type="ORF">GCM10022197_18190</name>
</gene>
<dbReference type="InterPro" id="IPR036390">
    <property type="entry name" value="WH_DNA-bd_sf"/>
</dbReference>
<sequence length="174" mass="19218">MRETPADVPLHPDSPFALLEPVERAAWFSYMRLQLRLRYELNRQLQTDSGVSLADFDVLVALTSDPDSVMGVSALAARIGWERSRLSHHLKRMADRGLVVLAVAATDRRVREVRLAPEGAQVLRDATPAHIDLVRAMFTSSLDADGLATLTAALDRVYESVIAQGTLPRPVDHP</sequence>
<protein>
    <submittedName>
        <fullName evidence="2">MarR family winged helix-turn-helix transcriptional regulator</fullName>
    </submittedName>
</protein>
<evidence type="ECO:0000313" key="2">
    <source>
        <dbReference type="EMBL" id="GAA3563014.1"/>
    </source>
</evidence>
<dbReference type="PROSITE" id="PS50995">
    <property type="entry name" value="HTH_MARR_2"/>
    <property type="match status" value="1"/>
</dbReference>
<proteinExistence type="predicted"/>
<dbReference type="Pfam" id="PF12802">
    <property type="entry name" value="MarR_2"/>
    <property type="match status" value="1"/>
</dbReference>
<dbReference type="SUPFAM" id="SSF46785">
    <property type="entry name" value="Winged helix' DNA-binding domain"/>
    <property type="match status" value="1"/>
</dbReference>
<organism evidence="2 3">
    <name type="scientific">Microlunatus spumicola</name>
    <dbReference type="NCBI Taxonomy" id="81499"/>
    <lineage>
        <taxon>Bacteria</taxon>
        <taxon>Bacillati</taxon>
        <taxon>Actinomycetota</taxon>
        <taxon>Actinomycetes</taxon>
        <taxon>Propionibacteriales</taxon>
        <taxon>Propionibacteriaceae</taxon>
        <taxon>Microlunatus</taxon>
    </lineage>
</organism>
<dbReference type="Gene3D" id="1.10.10.10">
    <property type="entry name" value="Winged helix-like DNA-binding domain superfamily/Winged helix DNA-binding domain"/>
    <property type="match status" value="1"/>
</dbReference>
<dbReference type="InterPro" id="IPR000835">
    <property type="entry name" value="HTH_MarR-typ"/>
</dbReference>
<dbReference type="PANTHER" id="PTHR33164:SF99">
    <property type="entry name" value="MARR FAMILY REGULATORY PROTEIN"/>
    <property type="match status" value="1"/>
</dbReference>
<dbReference type="EMBL" id="BAAAYR010000002">
    <property type="protein sequence ID" value="GAA3563014.1"/>
    <property type="molecule type" value="Genomic_DNA"/>
</dbReference>
<comment type="caution">
    <text evidence="2">The sequence shown here is derived from an EMBL/GenBank/DDBJ whole genome shotgun (WGS) entry which is preliminary data.</text>
</comment>
<dbReference type="RefSeq" id="WP_204910959.1">
    <property type="nucleotide sequence ID" value="NZ_BAAAYR010000002.1"/>
</dbReference>
<reference evidence="3" key="1">
    <citation type="journal article" date="2019" name="Int. J. Syst. Evol. Microbiol.">
        <title>The Global Catalogue of Microorganisms (GCM) 10K type strain sequencing project: providing services to taxonomists for standard genome sequencing and annotation.</title>
        <authorList>
            <consortium name="The Broad Institute Genomics Platform"/>
            <consortium name="The Broad Institute Genome Sequencing Center for Infectious Disease"/>
            <person name="Wu L."/>
            <person name="Ma J."/>
        </authorList>
    </citation>
    <scope>NUCLEOTIDE SEQUENCE [LARGE SCALE GENOMIC DNA]</scope>
    <source>
        <strain evidence="3">JCM 16540</strain>
    </source>
</reference>
<name>A0ABP6X848_9ACTN</name>
<dbReference type="Proteomes" id="UP001500767">
    <property type="component" value="Unassembled WGS sequence"/>
</dbReference>
<dbReference type="SMART" id="SM00347">
    <property type="entry name" value="HTH_MARR"/>
    <property type="match status" value="1"/>
</dbReference>
<feature type="domain" description="HTH marR-type" evidence="1">
    <location>
        <begin position="23"/>
        <end position="159"/>
    </location>
</feature>